<dbReference type="Gene3D" id="2.130.10.30">
    <property type="entry name" value="Regulator of chromosome condensation 1/beta-lactamase-inhibitor protein II"/>
    <property type="match status" value="2"/>
</dbReference>
<dbReference type="Proteomes" id="UP000186817">
    <property type="component" value="Unassembled WGS sequence"/>
</dbReference>
<name>A0A1Q9DV91_SYMMI</name>
<accession>A0A1Q9DV91</accession>
<evidence type="ECO:0000313" key="2">
    <source>
        <dbReference type="Proteomes" id="UP000186817"/>
    </source>
</evidence>
<dbReference type="PANTHER" id="PTHR45982:SF1">
    <property type="entry name" value="REGULATOR OF CHROMOSOME CONDENSATION"/>
    <property type="match status" value="1"/>
</dbReference>
<dbReference type="InterPro" id="IPR009091">
    <property type="entry name" value="RCC1/BLIP-II"/>
</dbReference>
<protein>
    <submittedName>
        <fullName evidence="1">Uncharacterized protein</fullName>
    </submittedName>
</protein>
<dbReference type="OrthoDB" id="443073at2759"/>
<organism evidence="1 2">
    <name type="scientific">Symbiodinium microadriaticum</name>
    <name type="common">Dinoflagellate</name>
    <name type="synonym">Zooxanthella microadriatica</name>
    <dbReference type="NCBI Taxonomy" id="2951"/>
    <lineage>
        <taxon>Eukaryota</taxon>
        <taxon>Sar</taxon>
        <taxon>Alveolata</taxon>
        <taxon>Dinophyceae</taxon>
        <taxon>Suessiales</taxon>
        <taxon>Symbiodiniaceae</taxon>
        <taxon>Symbiodinium</taxon>
    </lineage>
</organism>
<evidence type="ECO:0000313" key="1">
    <source>
        <dbReference type="EMBL" id="OLP99103.1"/>
    </source>
</evidence>
<keyword evidence="2" id="KW-1185">Reference proteome</keyword>
<gene>
    <name evidence="1" type="ORF">AK812_SmicGene18378</name>
</gene>
<dbReference type="PANTHER" id="PTHR45982">
    <property type="entry name" value="REGULATOR OF CHROMOSOME CONDENSATION"/>
    <property type="match status" value="1"/>
</dbReference>
<dbReference type="InterPro" id="IPR051553">
    <property type="entry name" value="Ran_GTPase-activating"/>
</dbReference>
<dbReference type="SUPFAM" id="SSF50985">
    <property type="entry name" value="RCC1/BLIP-II"/>
    <property type="match status" value="1"/>
</dbReference>
<dbReference type="EMBL" id="LSRX01000374">
    <property type="protein sequence ID" value="OLP99103.1"/>
    <property type="molecule type" value="Genomic_DNA"/>
</dbReference>
<reference evidence="1 2" key="1">
    <citation type="submission" date="2016-02" db="EMBL/GenBank/DDBJ databases">
        <title>Genome analysis of coral dinoflagellate symbionts highlights evolutionary adaptations to a symbiotic lifestyle.</title>
        <authorList>
            <person name="Aranda M."/>
            <person name="Li Y."/>
            <person name="Liew Y.J."/>
            <person name="Baumgarten S."/>
            <person name="Simakov O."/>
            <person name="Wilson M."/>
            <person name="Piel J."/>
            <person name="Ashoor H."/>
            <person name="Bougouffa S."/>
            <person name="Bajic V.B."/>
            <person name="Ryu T."/>
            <person name="Ravasi T."/>
            <person name="Bayer T."/>
            <person name="Micklem G."/>
            <person name="Kim H."/>
            <person name="Bhak J."/>
            <person name="Lajeunesse T.C."/>
            <person name="Voolstra C.R."/>
        </authorList>
    </citation>
    <scope>NUCLEOTIDE SEQUENCE [LARGE SCALE GENOMIC DNA]</scope>
    <source>
        <strain evidence="1 2">CCMP2467</strain>
    </source>
</reference>
<comment type="caution">
    <text evidence="1">The sequence shown here is derived from an EMBL/GenBank/DDBJ whole genome shotgun (WGS) entry which is preliminary data.</text>
</comment>
<proteinExistence type="predicted"/>
<sequence>MAFWGQYAYCGTVSNRSRTVVGHHCPVQKKEDEQNKRHVMSCAEEEAKEMEASGTYGEEDGEFLDTTGDLRLCVALTPFAAGGGHDGAVSRIQEESGVRLYVDDMIHEGHQLAVLAGTREQLLGGLERFNALVQERVDDEEFVAWADIKFFKPVPDPGPATSEGPGNQKVLFVGGLSQQTDPASLERYFSSGQCVSFEVTGEMTMSEVRQVAQAKMGRTLIALLSPFGTHLDPISSVAQSGLQDGAVIGAIAKAGPKLQSHRKASTFAAILADGSVVTWGHRFHGGDSHAVRDQLLNVHEIYATHKALAAVKADGSVVAWGHADHGGDNSGVQDDLQMVRQVFASMQAFAALRSDGRVVTWGNASHGGDSQRLAGQLEDVREIYSTEAAFAAVRGDRSVVTWGHEEQGGESAAISHELLHVRDIAASGKAFAAVRRNGTVVSWGHPEYGGDSSAVKEQLVNVESIHSSSGAFAAIKTNGSVITWGHALSGGDCRPVEAQLDTGSVGHIYSSNKAFAALTANGTVAPSKHMRGIF</sequence>
<dbReference type="AlphaFoldDB" id="A0A1Q9DV91"/>